<dbReference type="NCBIfam" id="NF009925">
    <property type="entry name" value="PRK13386.1"/>
    <property type="match status" value="1"/>
</dbReference>
<feature type="domain" description="Flagellar assembly protein FliH/Type III secretion system HrpE" evidence="11">
    <location>
        <begin position="148"/>
        <end position="270"/>
    </location>
</feature>
<gene>
    <name evidence="12" type="ORF">CKO43_21495</name>
</gene>
<evidence type="ECO:0000256" key="2">
    <source>
        <dbReference type="ARBA" id="ARBA00004496"/>
    </source>
</evidence>
<dbReference type="Pfam" id="PF02108">
    <property type="entry name" value="FliH"/>
    <property type="match status" value="1"/>
</dbReference>
<evidence type="ECO:0000256" key="9">
    <source>
        <dbReference type="ARBA" id="ARBA00023225"/>
    </source>
</evidence>
<evidence type="ECO:0000313" key="12">
    <source>
        <dbReference type="EMBL" id="MBK1715336.1"/>
    </source>
</evidence>
<name>A0ABS1E1R8_RUBGE</name>
<comment type="similarity">
    <text evidence="3">Belongs to the FliH family.</text>
</comment>
<evidence type="ECO:0000256" key="5">
    <source>
        <dbReference type="ARBA" id="ARBA00022448"/>
    </source>
</evidence>
<evidence type="ECO:0000256" key="4">
    <source>
        <dbReference type="ARBA" id="ARBA00016507"/>
    </source>
</evidence>
<keyword evidence="6" id="KW-0963">Cytoplasm</keyword>
<feature type="region of interest" description="Disordered" evidence="10">
    <location>
        <begin position="282"/>
        <end position="308"/>
    </location>
</feature>
<keyword evidence="13" id="KW-1185">Reference proteome</keyword>
<evidence type="ECO:0000313" key="13">
    <source>
        <dbReference type="Proteomes" id="UP001041814"/>
    </source>
</evidence>
<feature type="region of interest" description="Disordered" evidence="10">
    <location>
        <begin position="1"/>
        <end position="82"/>
    </location>
</feature>
<keyword evidence="5" id="KW-0813">Transport</keyword>
<dbReference type="Proteomes" id="UP001041814">
    <property type="component" value="Unassembled WGS sequence"/>
</dbReference>
<dbReference type="InterPro" id="IPR018035">
    <property type="entry name" value="Flagellar_FliH/T3SS_HrpE"/>
</dbReference>
<evidence type="ECO:0000256" key="6">
    <source>
        <dbReference type="ARBA" id="ARBA00022490"/>
    </source>
</evidence>
<keyword evidence="12" id="KW-0966">Cell projection</keyword>
<dbReference type="InterPro" id="IPR051472">
    <property type="entry name" value="T3SS_Stator/FliH"/>
</dbReference>
<accession>A0ABS1E1R8</accession>
<keyword evidence="8" id="KW-0653">Protein transport</keyword>
<sequence>MSPQDLSGAHSRLAGPADRPKGAPVSPQDLSGAHSRLAGPAGRAKAGAVDATERPLPPAAPATRPYRFPPLSGLNAGGVSAADGASAAEVQAAAARAYADGQKRGWREGYDAGEAQGREDGWNTGLALAGDSAEQELQRRLEERLAEIAAPLAAAVAALQAAHEDNQAALRREMVELVGRVARQVVRCELALQPGQILKLVDETLATMPPPHESVEVRLNPEDLRRIEDIDAEGARRWQLLADPRLAPGECRVRSGRREADAGCRQRLDAVMEQVGAQLLEAPAEADAPAEAPAEPEVQAPATEVAGA</sequence>
<comment type="function">
    <text evidence="1">Needed for flagellar regrowth and assembly.</text>
</comment>
<protein>
    <recommendedName>
        <fullName evidence="4">Flagellar assembly protein FliH</fullName>
    </recommendedName>
</protein>
<evidence type="ECO:0000256" key="8">
    <source>
        <dbReference type="ARBA" id="ARBA00022927"/>
    </source>
</evidence>
<keyword evidence="7" id="KW-1005">Bacterial flagellum biogenesis</keyword>
<evidence type="ECO:0000256" key="1">
    <source>
        <dbReference type="ARBA" id="ARBA00003041"/>
    </source>
</evidence>
<keyword evidence="12" id="KW-0969">Cilium</keyword>
<proteinExistence type="inferred from homology"/>
<dbReference type="InterPro" id="IPR000563">
    <property type="entry name" value="Flag_FliH"/>
</dbReference>
<organism evidence="12 13">
    <name type="scientific">Rubrivivax gelatinosus</name>
    <name type="common">Rhodocyclus gelatinosus</name>
    <name type="synonym">Rhodopseudomonas gelatinosa</name>
    <dbReference type="NCBI Taxonomy" id="28068"/>
    <lineage>
        <taxon>Bacteria</taxon>
        <taxon>Pseudomonadati</taxon>
        <taxon>Pseudomonadota</taxon>
        <taxon>Betaproteobacteria</taxon>
        <taxon>Burkholderiales</taxon>
        <taxon>Sphaerotilaceae</taxon>
        <taxon>Rubrivivax</taxon>
    </lineage>
</organism>
<reference evidence="12" key="2">
    <citation type="journal article" date="2020" name="Microorganisms">
        <title>Osmotic Adaptation and Compatible Solute Biosynthesis of Phototrophic Bacteria as Revealed from Genome Analyses.</title>
        <authorList>
            <person name="Imhoff J.F."/>
            <person name="Rahn T."/>
            <person name="Kunzel S."/>
            <person name="Keller A."/>
            <person name="Neulinger S.C."/>
        </authorList>
    </citation>
    <scope>NUCLEOTIDE SEQUENCE</scope>
    <source>
        <strain evidence="12">IM 151</strain>
    </source>
</reference>
<evidence type="ECO:0000256" key="3">
    <source>
        <dbReference type="ARBA" id="ARBA00006602"/>
    </source>
</evidence>
<evidence type="ECO:0000259" key="11">
    <source>
        <dbReference type="Pfam" id="PF02108"/>
    </source>
</evidence>
<comment type="subcellular location">
    <subcellularLocation>
        <location evidence="2">Cytoplasm</location>
    </subcellularLocation>
</comment>
<reference evidence="12" key="1">
    <citation type="submission" date="2017-08" db="EMBL/GenBank/DDBJ databases">
        <authorList>
            <person name="Imhoff J.F."/>
            <person name="Rahn T."/>
            <person name="Kuenzel S."/>
            <person name="Neulinger S.C."/>
        </authorList>
    </citation>
    <scope>NUCLEOTIDE SEQUENCE</scope>
    <source>
        <strain evidence="12">IM 151</strain>
    </source>
</reference>
<dbReference type="PANTHER" id="PTHR34982">
    <property type="entry name" value="YOP PROTEINS TRANSLOCATION PROTEIN L"/>
    <property type="match status" value="1"/>
</dbReference>
<keyword evidence="9" id="KW-1006">Bacterial flagellum protein export</keyword>
<comment type="caution">
    <text evidence="12">The sequence shown here is derived from an EMBL/GenBank/DDBJ whole genome shotgun (WGS) entry which is preliminary data.</text>
</comment>
<dbReference type="EMBL" id="NRRU01000113">
    <property type="protein sequence ID" value="MBK1715336.1"/>
    <property type="molecule type" value="Genomic_DNA"/>
</dbReference>
<dbReference type="PANTHER" id="PTHR34982:SF1">
    <property type="entry name" value="FLAGELLAR ASSEMBLY PROTEIN FLIH"/>
    <property type="match status" value="1"/>
</dbReference>
<dbReference type="PRINTS" id="PR01003">
    <property type="entry name" value="FLGFLIH"/>
</dbReference>
<evidence type="ECO:0000256" key="10">
    <source>
        <dbReference type="SAM" id="MobiDB-lite"/>
    </source>
</evidence>
<feature type="compositionally biased region" description="Low complexity" evidence="10">
    <location>
        <begin position="61"/>
        <end position="70"/>
    </location>
</feature>
<keyword evidence="12" id="KW-0282">Flagellum</keyword>
<evidence type="ECO:0000256" key="7">
    <source>
        <dbReference type="ARBA" id="ARBA00022795"/>
    </source>
</evidence>